<name>S7PZI7_MYOBR</name>
<gene>
    <name evidence="1" type="ORF">D623_10019318</name>
</gene>
<dbReference type="Proteomes" id="UP000052978">
    <property type="component" value="Unassembled WGS sequence"/>
</dbReference>
<dbReference type="EMBL" id="KE164251">
    <property type="protein sequence ID" value="EPQ16368.1"/>
    <property type="molecule type" value="Genomic_DNA"/>
</dbReference>
<sequence length="144" mass="15203">MANLPLGVVNQVLESLLAPPHPQRARHVNFGRAQECPVSALGVAGDQDAGKGRSAFWSPAQPSPAQKKILTDSLGFVLSWNVLAEPINRRGSGWRAACRVGGETAAAGAVASPPLHPLGPLELSFFIHNLPFPCSPVPCKGLWE</sequence>
<organism evidence="1 2">
    <name type="scientific">Myotis brandtii</name>
    <name type="common">Brandt's bat</name>
    <dbReference type="NCBI Taxonomy" id="109478"/>
    <lineage>
        <taxon>Eukaryota</taxon>
        <taxon>Metazoa</taxon>
        <taxon>Chordata</taxon>
        <taxon>Craniata</taxon>
        <taxon>Vertebrata</taxon>
        <taxon>Euteleostomi</taxon>
        <taxon>Mammalia</taxon>
        <taxon>Eutheria</taxon>
        <taxon>Laurasiatheria</taxon>
        <taxon>Chiroptera</taxon>
        <taxon>Yangochiroptera</taxon>
        <taxon>Vespertilionidae</taxon>
        <taxon>Myotis</taxon>
    </lineage>
</organism>
<evidence type="ECO:0000313" key="1">
    <source>
        <dbReference type="EMBL" id="EPQ16368.1"/>
    </source>
</evidence>
<dbReference type="AlphaFoldDB" id="S7PZI7"/>
<keyword evidence="2" id="KW-1185">Reference proteome</keyword>
<reference evidence="1 2" key="1">
    <citation type="journal article" date="2013" name="Nat. Commun.">
        <title>Genome analysis reveals insights into physiology and longevity of the Brandt's bat Myotis brandtii.</title>
        <authorList>
            <person name="Seim I."/>
            <person name="Fang X."/>
            <person name="Xiong Z."/>
            <person name="Lobanov A.V."/>
            <person name="Huang Z."/>
            <person name="Ma S."/>
            <person name="Feng Y."/>
            <person name="Turanov A.A."/>
            <person name="Zhu Y."/>
            <person name="Lenz T.L."/>
            <person name="Gerashchenko M.V."/>
            <person name="Fan D."/>
            <person name="Hee Yim S."/>
            <person name="Yao X."/>
            <person name="Jordan D."/>
            <person name="Xiong Y."/>
            <person name="Ma Y."/>
            <person name="Lyapunov A.N."/>
            <person name="Chen G."/>
            <person name="Kulakova O.I."/>
            <person name="Sun Y."/>
            <person name="Lee S.G."/>
            <person name="Bronson R.T."/>
            <person name="Moskalev A.A."/>
            <person name="Sunyaev S.R."/>
            <person name="Zhang G."/>
            <person name="Krogh A."/>
            <person name="Wang J."/>
            <person name="Gladyshev V.N."/>
        </authorList>
    </citation>
    <scope>NUCLEOTIDE SEQUENCE [LARGE SCALE GENOMIC DNA]</scope>
</reference>
<protein>
    <submittedName>
        <fullName evidence="1">Uncharacterized protein</fullName>
    </submittedName>
</protein>
<accession>S7PZI7</accession>
<proteinExistence type="predicted"/>
<evidence type="ECO:0000313" key="2">
    <source>
        <dbReference type="Proteomes" id="UP000052978"/>
    </source>
</evidence>